<protein>
    <submittedName>
        <fullName evidence="1">Uncharacterized protein</fullName>
    </submittedName>
</protein>
<dbReference type="InterPro" id="IPR045920">
    <property type="entry name" value="DUF6339"/>
</dbReference>
<dbReference type="EMBL" id="BPTT01000001">
    <property type="protein sequence ID" value="GJG32759.1"/>
    <property type="molecule type" value="Genomic_DNA"/>
</dbReference>
<accession>A0AA37I1S1</accession>
<dbReference type="GeneID" id="31499904"/>
<comment type="caution">
    <text evidence="1">The sequence shown here is derived from an EMBL/GenBank/DDBJ whole genome shotgun (WGS) entry which is preliminary data.</text>
</comment>
<proteinExistence type="predicted"/>
<name>A0AA37I1S1_XYLRU</name>
<dbReference type="Proteomes" id="UP000887097">
    <property type="component" value="Unassembled WGS sequence"/>
</dbReference>
<dbReference type="AlphaFoldDB" id="A0AA37I1S1"/>
<dbReference type="Pfam" id="PF19866">
    <property type="entry name" value="DUF6339"/>
    <property type="match status" value="1"/>
</dbReference>
<gene>
    <name evidence="1" type="ORF">PRMUPPPA20_08680</name>
</gene>
<evidence type="ECO:0000313" key="1">
    <source>
        <dbReference type="EMBL" id="GJG32759.1"/>
    </source>
</evidence>
<dbReference type="RefSeq" id="WP_041385535.1">
    <property type="nucleotide sequence ID" value="NZ_BPTT01000001.1"/>
</dbReference>
<evidence type="ECO:0000313" key="2">
    <source>
        <dbReference type="Proteomes" id="UP000887097"/>
    </source>
</evidence>
<sequence length="268" mass="31508">MELQRIFTPEYVNQLVNDINPDNYKGDIAIYNANEVRRLKGVEKPDGLLEKMLNAADEYEAAIHLYEAYKSISPVVAASRSFWIYLTHVDLFKYVKREWPYLEIYEVDHKFRKQKRGDKRSETDMKKYILDHWMISPNGLMRTSLMNLWWSVYLTVDESLGDDHKYDLTKVFFSNNGMRTRRLGTGHLGRNKEALKGILTFMKDNPDVFESGLENRMIWITRHFNLIGGTKPLANLPYTFFKRELEKNRDLLKGISKREDVMGPNAII</sequence>
<reference evidence="1" key="1">
    <citation type="submission" date="2021-08" db="EMBL/GenBank/DDBJ databases">
        <title>Prevotella lacticifex sp. nov., isolated from rumen of cow.</title>
        <authorList>
            <person name="Shinkai T."/>
            <person name="Ikeyama N."/>
            <person name="Kumagai M."/>
            <person name="Ohmori H."/>
            <person name="Sakamoto M."/>
            <person name="Ohkuma M."/>
            <person name="Mitsumori M."/>
        </authorList>
    </citation>
    <scope>NUCLEOTIDE SEQUENCE</scope>
    <source>
        <strain evidence="1">JCM 8259</strain>
    </source>
</reference>
<organism evidence="1 2">
    <name type="scientific">Xylanibacter ruminicola</name>
    <name type="common">Prevotella ruminicola</name>
    <dbReference type="NCBI Taxonomy" id="839"/>
    <lineage>
        <taxon>Bacteria</taxon>
        <taxon>Pseudomonadati</taxon>
        <taxon>Bacteroidota</taxon>
        <taxon>Bacteroidia</taxon>
        <taxon>Bacteroidales</taxon>
        <taxon>Prevotellaceae</taxon>
        <taxon>Xylanibacter</taxon>
    </lineage>
</organism>